<dbReference type="Proteomes" id="UP001195483">
    <property type="component" value="Unassembled WGS sequence"/>
</dbReference>
<dbReference type="Pfam" id="PF13202">
    <property type="entry name" value="EF-hand_5"/>
    <property type="match status" value="1"/>
</dbReference>
<feature type="domain" description="EF-hand" evidence="3">
    <location>
        <begin position="79"/>
        <end position="105"/>
    </location>
</feature>
<feature type="compositionally biased region" description="Acidic residues" evidence="2">
    <location>
        <begin position="946"/>
        <end position="955"/>
    </location>
</feature>
<reference evidence="4" key="3">
    <citation type="submission" date="2023-05" db="EMBL/GenBank/DDBJ databases">
        <authorList>
            <person name="Smith C.H."/>
        </authorList>
    </citation>
    <scope>NUCLEOTIDE SEQUENCE</scope>
    <source>
        <strain evidence="4">CHS0354</strain>
        <tissue evidence="4">Mantle</tissue>
    </source>
</reference>
<evidence type="ECO:0000256" key="1">
    <source>
        <dbReference type="ARBA" id="ARBA00022837"/>
    </source>
</evidence>
<dbReference type="SUPFAM" id="SSF47473">
    <property type="entry name" value="EF-hand"/>
    <property type="match status" value="1"/>
</dbReference>
<feature type="region of interest" description="Disordered" evidence="2">
    <location>
        <begin position="924"/>
        <end position="955"/>
    </location>
</feature>
<gene>
    <name evidence="4" type="ORF">CHS0354_026166</name>
</gene>
<dbReference type="CDD" id="cd00051">
    <property type="entry name" value="EFh"/>
    <property type="match status" value="1"/>
</dbReference>
<dbReference type="InterPro" id="IPR002048">
    <property type="entry name" value="EF_hand_dom"/>
</dbReference>
<name>A0AAE0SAZ0_9BIVA</name>
<evidence type="ECO:0000256" key="2">
    <source>
        <dbReference type="SAM" id="MobiDB-lite"/>
    </source>
</evidence>
<keyword evidence="1" id="KW-0106">Calcium</keyword>
<dbReference type="InterPro" id="IPR011992">
    <property type="entry name" value="EF-hand-dom_pair"/>
</dbReference>
<dbReference type="PROSITE" id="PS00018">
    <property type="entry name" value="EF_HAND_1"/>
    <property type="match status" value="2"/>
</dbReference>
<dbReference type="InterPro" id="IPR018247">
    <property type="entry name" value="EF_Hand_1_Ca_BS"/>
</dbReference>
<evidence type="ECO:0000313" key="4">
    <source>
        <dbReference type="EMBL" id="KAK3588561.1"/>
    </source>
</evidence>
<reference evidence="4" key="2">
    <citation type="journal article" date="2021" name="Genome Biol. Evol.">
        <title>Developing a high-quality reference genome for a parasitic bivalve with doubly uniparental inheritance (Bivalvia: Unionida).</title>
        <authorList>
            <person name="Smith C.H."/>
        </authorList>
    </citation>
    <scope>NUCLEOTIDE SEQUENCE</scope>
    <source>
        <strain evidence="4">CHS0354</strain>
        <tissue evidence="4">Mantle</tissue>
    </source>
</reference>
<protein>
    <recommendedName>
        <fullName evidence="3">EF-hand domain-containing protein</fullName>
    </recommendedName>
</protein>
<keyword evidence="5" id="KW-1185">Reference proteome</keyword>
<sequence>MNPNVANQTSQSGRQQFHKECGIPRMVQYPQVCTEGSDLRHCEIRSVFYHPVSESGITTWVPEAPCETDQKSLLTLGDFAVFDKDGSGFVDTRELITASRVVDEADGLFSTSDLNKDGFMDMCEFSKFPGSWKKILDKIRYFYSLYNIPENTFGCIEFISSFSSVQEANNITDTPFLGTMIKKHTSINMLRGEDQTVKAKLMIKPSTEGVPRFQFGDQLITDASDNMTRQLFALYTATSPTKGTTELQYGMHLTTVTSAGRRKSHSVTETGTFLTRLGIHLTTHASGRTQTLSSFADNRDGDAVEETRSNIRNMKMTTEAASKTSQWHFDDLQWLSTMPTGTLLDTTKTDVSPATEVNIRDTQETATKTYFIDSGTTQIKNTSGIYTEMNATSESYSNDILTWSTELPMTSTLTPEIKVKQMSKVSSKEKTDDTKIHDSDNILTSQVAFFTNQRDEYIQDTKTTPDPNEYQGTTSTETTERFENGVPETEIKRKEKTNQFQHMTDIMTNSPIIPTTVSYEHITGYMAHSTNDLITNELIEINTSTEIPNKKSHSIISNQYNMAPEDDRSAITNFPIQPELPITYEGKENLTQEHFNSSKTIYSSMEKKTLDRHSLQVGHTSVSWSVSTKRTVHGDQLDVVNRDHIYKSKALDEEDLSRKNKRKIPYLKTEPHYLDRDSSDAQRKMMNGMKAISVYNMHWIQRHDQPGFPYRNRSPFMTYTQPQLNTMGVLLHSPHMISFTRDREKPSFATEIQNKQVSIIPAMHGSPTGVGIRDHVKGTYGKNLELQTSAVDKSNQHLIDQAVRQGIKDHPHAINKIKSTNLFANSFFSKAIEKGKDGFPRPKKHEVQERVIYNSTRSSSTGKYISKTFPNIMTAPKKTREKRKEEVSEEARSRLNIKVQQKIPQPKKGLQKMVTLKPKPKLSKSFEFDNWKNGDNSAEEFSYSDIEVDSDERSD</sequence>
<feature type="compositionally biased region" description="Polar residues" evidence="2">
    <location>
        <begin position="460"/>
        <end position="477"/>
    </location>
</feature>
<evidence type="ECO:0000313" key="5">
    <source>
        <dbReference type="Proteomes" id="UP001195483"/>
    </source>
</evidence>
<feature type="region of interest" description="Disordered" evidence="2">
    <location>
        <begin position="459"/>
        <end position="482"/>
    </location>
</feature>
<accession>A0AAE0SAZ0</accession>
<reference evidence="4" key="1">
    <citation type="journal article" date="2021" name="Genome Biol. Evol.">
        <title>A High-Quality Reference Genome for a Parasitic Bivalve with Doubly Uniparental Inheritance (Bivalvia: Unionida).</title>
        <authorList>
            <person name="Smith C.H."/>
        </authorList>
    </citation>
    <scope>NUCLEOTIDE SEQUENCE</scope>
    <source>
        <strain evidence="4">CHS0354</strain>
    </source>
</reference>
<organism evidence="4 5">
    <name type="scientific">Potamilus streckersoni</name>
    <dbReference type="NCBI Taxonomy" id="2493646"/>
    <lineage>
        <taxon>Eukaryota</taxon>
        <taxon>Metazoa</taxon>
        <taxon>Spiralia</taxon>
        <taxon>Lophotrochozoa</taxon>
        <taxon>Mollusca</taxon>
        <taxon>Bivalvia</taxon>
        <taxon>Autobranchia</taxon>
        <taxon>Heteroconchia</taxon>
        <taxon>Palaeoheterodonta</taxon>
        <taxon>Unionida</taxon>
        <taxon>Unionoidea</taxon>
        <taxon>Unionidae</taxon>
        <taxon>Ambleminae</taxon>
        <taxon>Lampsilini</taxon>
        <taxon>Potamilus</taxon>
    </lineage>
</organism>
<dbReference type="Gene3D" id="1.10.238.10">
    <property type="entry name" value="EF-hand"/>
    <property type="match status" value="1"/>
</dbReference>
<dbReference type="EMBL" id="JAEAOA010001561">
    <property type="protein sequence ID" value="KAK3588561.1"/>
    <property type="molecule type" value="Genomic_DNA"/>
</dbReference>
<comment type="caution">
    <text evidence="4">The sequence shown here is derived from an EMBL/GenBank/DDBJ whole genome shotgun (WGS) entry which is preliminary data.</text>
</comment>
<dbReference type="PROSITE" id="PS50222">
    <property type="entry name" value="EF_HAND_2"/>
    <property type="match status" value="1"/>
</dbReference>
<proteinExistence type="predicted"/>
<dbReference type="AlphaFoldDB" id="A0AAE0SAZ0"/>
<dbReference type="GO" id="GO:0005509">
    <property type="term" value="F:calcium ion binding"/>
    <property type="evidence" value="ECO:0007669"/>
    <property type="project" value="InterPro"/>
</dbReference>
<evidence type="ECO:0000259" key="3">
    <source>
        <dbReference type="PROSITE" id="PS50222"/>
    </source>
</evidence>